<proteinExistence type="predicted"/>
<feature type="compositionally biased region" description="Polar residues" evidence="1">
    <location>
        <begin position="256"/>
        <end position="266"/>
    </location>
</feature>
<dbReference type="Gene3D" id="3.40.80.10">
    <property type="entry name" value="Peptidoglycan recognition protein-like"/>
    <property type="match status" value="1"/>
</dbReference>
<dbReference type="EMBL" id="CT573213">
    <property type="protein sequence ID" value="CAJ61305.1"/>
    <property type="molecule type" value="Genomic_DNA"/>
</dbReference>
<protein>
    <recommendedName>
        <fullName evidence="2">N-acetylmuramoyl-L-alanine amidase domain-containing protein</fullName>
    </recommendedName>
</protein>
<gene>
    <name evidence="3" type="ordered locus">FRAAL2659</name>
</gene>
<evidence type="ECO:0000259" key="2">
    <source>
        <dbReference type="Pfam" id="PF01510"/>
    </source>
</evidence>
<feature type="domain" description="N-acetylmuramoyl-L-alanine amidase" evidence="2">
    <location>
        <begin position="18"/>
        <end position="141"/>
    </location>
</feature>
<dbReference type="STRING" id="326424.FRAAL2659"/>
<feature type="compositionally biased region" description="Pro residues" evidence="1">
    <location>
        <begin position="245"/>
        <end position="255"/>
    </location>
</feature>
<accession>Q0RME6</accession>
<dbReference type="KEGG" id="fal:FRAAL2659"/>
<feature type="region of interest" description="Disordered" evidence="1">
    <location>
        <begin position="245"/>
        <end position="266"/>
    </location>
</feature>
<dbReference type="InterPro" id="IPR036505">
    <property type="entry name" value="Amidase/PGRP_sf"/>
</dbReference>
<name>Q0RME6_FRAAA</name>
<reference evidence="3 4" key="1">
    <citation type="journal article" date="2007" name="Genome Res.">
        <title>Genome characteristics of facultatively symbiotic Frankia sp. strains reflect host range and host plant biogeography.</title>
        <authorList>
            <person name="Normand P."/>
            <person name="Lapierre P."/>
            <person name="Tisa L.S."/>
            <person name="Gogarten J.P."/>
            <person name="Alloisio N."/>
            <person name="Bagnarol E."/>
            <person name="Bassi C.A."/>
            <person name="Berry A.M."/>
            <person name="Bickhart D.M."/>
            <person name="Choisne N."/>
            <person name="Couloux A."/>
            <person name="Cournoyer B."/>
            <person name="Cruveiller S."/>
            <person name="Daubin V."/>
            <person name="Demange N."/>
            <person name="Francino M.P."/>
            <person name="Goltsman E."/>
            <person name="Huang Y."/>
            <person name="Kopp O.R."/>
            <person name="Labarre L."/>
            <person name="Lapidus A."/>
            <person name="Lavire C."/>
            <person name="Marechal J."/>
            <person name="Martinez M."/>
            <person name="Mastronunzio J.E."/>
            <person name="Mullin B.C."/>
            <person name="Niemann J."/>
            <person name="Pujic P."/>
            <person name="Rawnsley T."/>
            <person name="Rouy Z."/>
            <person name="Schenowitz C."/>
            <person name="Sellstedt A."/>
            <person name="Tavares F."/>
            <person name="Tomkins J.P."/>
            <person name="Vallenet D."/>
            <person name="Valverde C."/>
            <person name="Wall L.G."/>
            <person name="Wang Y."/>
            <person name="Medigue C."/>
            <person name="Benson D.R."/>
        </authorList>
    </citation>
    <scope>NUCLEOTIDE SEQUENCE [LARGE SCALE GENOMIC DNA]</scope>
    <source>
        <strain evidence="4">DSM 45986 / CECT 9034 / ACN14a</strain>
    </source>
</reference>
<dbReference type="Pfam" id="PF01510">
    <property type="entry name" value="Amidase_2"/>
    <property type="match status" value="1"/>
</dbReference>
<dbReference type="GO" id="GO:0008745">
    <property type="term" value="F:N-acetylmuramoyl-L-alanine amidase activity"/>
    <property type="evidence" value="ECO:0007669"/>
    <property type="project" value="InterPro"/>
</dbReference>
<evidence type="ECO:0000313" key="3">
    <source>
        <dbReference type="EMBL" id="CAJ61305.1"/>
    </source>
</evidence>
<dbReference type="eggNOG" id="COG3023">
    <property type="taxonomic scope" value="Bacteria"/>
</dbReference>
<dbReference type="Proteomes" id="UP000000657">
    <property type="component" value="Chromosome"/>
</dbReference>
<organism evidence="3 4">
    <name type="scientific">Frankia alni (strain DSM 45986 / CECT 9034 / ACN14a)</name>
    <dbReference type="NCBI Taxonomy" id="326424"/>
    <lineage>
        <taxon>Bacteria</taxon>
        <taxon>Bacillati</taxon>
        <taxon>Actinomycetota</taxon>
        <taxon>Actinomycetes</taxon>
        <taxon>Frankiales</taxon>
        <taxon>Frankiaceae</taxon>
        <taxon>Frankia</taxon>
    </lineage>
</organism>
<dbReference type="SUPFAM" id="SSF55846">
    <property type="entry name" value="N-acetylmuramoyl-L-alanine amidase-like"/>
    <property type="match status" value="1"/>
</dbReference>
<dbReference type="InterPro" id="IPR002502">
    <property type="entry name" value="Amidase_domain"/>
</dbReference>
<keyword evidence="4" id="KW-1185">Reference proteome</keyword>
<dbReference type="GO" id="GO:0009253">
    <property type="term" value="P:peptidoglycan catabolic process"/>
    <property type="evidence" value="ECO:0007669"/>
    <property type="project" value="InterPro"/>
</dbReference>
<dbReference type="AlphaFoldDB" id="Q0RME6"/>
<evidence type="ECO:0000313" key="4">
    <source>
        <dbReference type="Proteomes" id="UP000000657"/>
    </source>
</evidence>
<evidence type="ECO:0000256" key="1">
    <source>
        <dbReference type="SAM" id="MobiDB-lite"/>
    </source>
</evidence>
<dbReference type="HOGENOM" id="CLU_1044906_0_0_11"/>
<sequence length="266" mass="28339">MPSFTWRPVDAHYQQAMRPIGLVLHVAQAAGSLYGAFSHPDSTTSSHLWAGMNGEREQYVSLDQPAWAQMAGNRLYASIETAGWSDQPLTAAQLETVAVAYATGMVIYGWPAQATDTPGAPGLILHSAGGAAWGNHACPGPIRAAQRPAILTRAQQIVQELTMPAEQITPDQERDIAAGSAAATLSLLWTQMQDAALQAQQPLRQATPGGALYATYRKAGRLEAGVSWLIDSVEAIAVHFGVPLPPRPPDWPPPTAATTSYPLTQE</sequence>